<dbReference type="InterPro" id="IPR002838">
    <property type="entry name" value="AIM24"/>
</dbReference>
<gene>
    <name evidence="1" type="ORF">ACFSUF_17635</name>
</gene>
<organism evidence="1 2">
    <name type="scientific">Paenibacillus gansuensis</name>
    <dbReference type="NCBI Taxonomy" id="306542"/>
    <lineage>
        <taxon>Bacteria</taxon>
        <taxon>Bacillati</taxon>
        <taxon>Bacillota</taxon>
        <taxon>Bacilli</taxon>
        <taxon>Bacillales</taxon>
        <taxon>Paenibacillaceae</taxon>
        <taxon>Paenibacillus</taxon>
    </lineage>
</organism>
<proteinExistence type="predicted"/>
<dbReference type="InterPro" id="IPR016031">
    <property type="entry name" value="Trp_RNA-bd_attenuator-like_dom"/>
</dbReference>
<dbReference type="Gene3D" id="3.60.160.10">
    <property type="entry name" value="Mitochondrial biogenesis AIM24"/>
    <property type="match status" value="1"/>
</dbReference>
<dbReference type="InterPro" id="IPR036983">
    <property type="entry name" value="AIM24_sf"/>
</dbReference>
<name>A0ABW5PH51_9BACL</name>
<accession>A0ABW5PH51</accession>
<reference evidence="2" key="1">
    <citation type="journal article" date="2019" name="Int. J. Syst. Evol. Microbiol.">
        <title>The Global Catalogue of Microorganisms (GCM) 10K type strain sequencing project: providing services to taxonomists for standard genome sequencing and annotation.</title>
        <authorList>
            <consortium name="The Broad Institute Genomics Platform"/>
            <consortium name="The Broad Institute Genome Sequencing Center for Infectious Disease"/>
            <person name="Wu L."/>
            <person name="Ma J."/>
        </authorList>
    </citation>
    <scope>NUCLEOTIDE SEQUENCE [LARGE SCALE GENOMIC DNA]</scope>
    <source>
        <strain evidence="2">KCTC 3950</strain>
    </source>
</reference>
<keyword evidence="2" id="KW-1185">Reference proteome</keyword>
<protein>
    <submittedName>
        <fullName evidence="1">AIM24 family protein</fullName>
    </submittedName>
</protein>
<dbReference type="Pfam" id="PF01987">
    <property type="entry name" value="AIM24"/>
    <property type="match status" value="1"/>
</dbReference>
<dbReference type="Proteomes" id="UP001597541">
    <property type="component" value="Unassembled WGS sequence"/>
</dbReference>
<sequence length="229" mass="25699">MNIKAPVPTGHVRIELESAEALNVLHPKSIVAYQGAPQLREDRFLTWTRAYHKRKWIQSRLQGPSSFLLSLPAGCSLETVRLQEHSNLLFDFRHVMFFTEGLELHSKVQKIRNAWITREFVRMKFSGPGAVGVVTAGELASVELRRDVPLFVEAGALVAYPEDADIRLSVYGNQLASQHMSVQWQIRGTGPVLIQTGAADTVLADDLRKDGLVKRLLRELLPFGSVYIK</sequence>
<dbReference type="EMBL" id="JBHUME010000011">
    <property type="protein sequence ID" value="MFD2614234.1"/>
    <property type="molecule type" value="Genomic_DNA"/>
</dbReference>
<dbReference type="SUPFAM" id="SSF51219">
    <property type="entry name" value="TRAP-like"/>
    <property type="match status" value="1"/>
</dbReference>
<evidence type="ECO:0000313" key="2">
    <source>
        <dbReference type="Proteomes" id="UP001597541"/>
    </source>
</evidence>
<comment type="caution">
    <text evidence="1">The sequence shown here is derived from an EMBL/GenBank/DDBJ whole genome shotgun (WGS) entry which is preliminary data.</text>
</comment>
<evidence type="ECO:0000313" key="1">
    <source>
        <dbReference type="EMBL" id="MFD2614234.1"/>
    </source>
</evidence>
<dbReference type="RefSeq" id="WP_377604877.1">
    <property type="nucleotide sequence ID" value="NZ_JBHUME010000011.1"/>
</dbReference>